<dbReference type="NCBIfam" id="TIGR01007">
    <property type="entry name" value="eps_fam"/>
    <property type="match status" value="1"/>
</dbReference>
<gene>
    <name evidence="12" type="primary">ptk</name>
    <name evidence="12" type="ORF">Pla22_02790</name>
</gene>
<dbReference type="Pfam" id="PF13614">
    <property type="entry name" value="AAA_31"/>
    <property type="match status" value="1"/>
</dbReference>
<dbReference type="SUPFAM" id="SSF52540">
    <property type="entry name" value="P-loop containing nucleoside triphosphate hydrolases"/>
    <property type="match status" value="1"/>
</dbReference>
<dbReference type="EC" id="2.7.10.2" evidence="2"/>
<keyword evidence="6" id="KW-0067">ATP-binding</keyword>
<comment type="similarity">
    <text evidence="1">Belongs to the CpsD/CapB family.</text>
</comment>
<dbReference type="OrthoDB" id="9794577at2"/>
<name>A0A5C5WRI8_9BACT</name>
<evidence type="ECO:0000256" key="3">
    <source>
        <dbReference type="ARBA" id="ARBA00022679"/>
    </source>
</evidence>
<dbReference type="EMBL" id="SJPI01000001">
    <property type="protein sequence ID" value="TWT52653.1"/>
    <property type="molecule type" value="Genomic_DNA"/>
</dbReference>
<evidence type="ECO:0000256" key="8">
    <source>
        <dbReference type="ARBA" id="ARBA00051245"/>
    </source>
</evidence>
<sequence>MQLPPQRGLSKTDQSWSADASRSGNEFGDNGESADLLAALWRYRWAVILPAIVGAVAGLLVFLKTPETLMSSTKLMIESDRPAILDSISGDVIGGVPSIEILESQLFSDRVVSMAFEDERMQPYREQFDNSFRAFLATAIESLKLEPEVSDIRNAQSLIAVMSFQHTNADLCENAVKSFNDALEDFYNERHKSSRDELLRLITVAINDLHPKMNELENKYSQFRTNAPLAWNNEGEAINPHRERQLFLVAKRSEMIENMRAKAAQLAAVEAIAKQATNPIIALSVIGQMYSVKISLPNAGSSGDREIREADGQLAMLELDQQLVPLMIKRNQYANEYGEGHPTVKQLDAELTMMKAELKRIVTDQTSRLLELIEQSQANASDPVGQAKEAVAAVIYAAKAELSLLNDQIKETDAQIEVEKQGAIELAKYEQQNIGMMREVDRYRELMNQLEEQMARVRLTEEEGGTRLSNLVAPQPAVVIGPSLLKSLAIGTFLGLMLGSGLALLLEKNANTFRDADEIATMLGVPVLTHVPFFKAKQRRTKKGEINAYADLDPSLLVLHQPSSVAAEAIRSCRTSVFFDTVGIDGGKIIQVSSPLPSDGKTTVAGNLACSIAQSGKKVLAIDCDLRRPQLTDNFAMQDKLGLTNVLNGQCDPVDACHQTPLATLRVMPSGPIPANPAEALTLPEMVELLDLMREEFDYIVIDTPPLLVVTDPSITASMADCVVLTIRIRRKSKPNAKESVNILRSVGANLLGVVINNSDEAGTSDGYRGYGYYRYGRYTSRYSRRSGKSSGGTNAREEYTPMVVEGRGVGALRMERPSQAASSVEPSDEA</sequence>
<feature type="compositionally biased region" description="Polar residues" evidence="10">
    <location>
        <begin position="9"/>
        <end position="24"/>
    </location>
</feature>
<keyword evidence="3 12" id="KW-0808">Transferase</keyword>
<feature type="region of interest" description="Disordered" evidence="10">
    <location>
        <begin position="1"/>
        <end position="29"/>
    </location>
</feature>
<evidence type="ECO:0000256" key="6">
    <source>
        <dbReference type="ARBA" id="ARBA00022840"/>
    </source>
</evidence>
<dbReference type="InterPro" id="IPR025669">
    <property type="entry name" value="AAA_dom"/>
</dbReference>
<evidence type="ECO:0000256" key="5">
    <source>
        <dbReference type="ARBA" id="ARBA00022777"/>
    </source>
</evidence>
<dbReference type="InterPro" id="IPR027417">
    <property type="entry name" value="P-loop_NTPase"/>
</dbReference>
<dbReference type="CDD" id="cd05387">
    <property type="entry name" value="BY-kinase"/>
    <property type="match status" value="1"/>
</dbReference>
<evidence type="ECO:0000256" key="9">
    <source>
        <dbReference type="SAM" id="Coils"/>
    </source>
</evidence>
<proteinExistence type="inferred from homology"/>
<evidence type="ECO:0000256" key="7">
    <source>
        <dbReference type="ARBA" id="ARBA00023137"/>
    </source>
</evidence>
<keyword evidence="5 12" id="KW-0418">Kinase</keyword>
<evidence type="ECO:0000256" key="1">
    <source>
        <dbReference type="ARBA" id="ARBA00007316"/>
    </source>
</evidence>
<feature type="coiled-coil region" evidence="9">
    <location>
        <begin position="426"/>
        <end position="463"/>
    </location>
</feature>
<feature type="domain" description="AAA" evidence="11">
    <location>
        <begin position="597"/>
        <end position="730"/>
    </location>
</feature>
<dbReference type="GO" id="GO:0005524">
    <property type="term" value="F:ATP binding"/>
    <property type="evidence" value="ECO:0007669"/>
    <property type="project" value="UniProtKB-KW"/>
</dbReference>
<keyword evidence="9" id="KW-0175">Coiled coil</keyword>
<keyword evidence="4" id="KW-0547">Nucleotide-binding</keyword>
<dbReference type="AlphaFoldDB" id="A0A5C5WRI8"/>
<evidence type="ECO:0000256" key="4">
    <source>
        <dbReference type="ARBA" id="ARBA00022741"/>
    </source>
</evidence>
<comment type="caution">
    <text evidence="12">The sequence shown here is derived from an EMBL/GenBank/DDBJ whole genome shotgun (WGS) entry which is preliminary data.</text>
</comment>
<protein>
    <recommendedName>
        <fullName evidence="2">non-specific protein-tyrosine kinase</fullName>
        <ecNumber evidence="2">2.7.10.2</ecNumber>
    </recommendedName>
</protein>
<dbReference type="Gene3D" id="3.40.50.300">
    <property type="entry name" value="P-loop containing nucleotide triphosphate hydrolases"/>
    <property type="match status" value="1"/>
</dbReference>
<dbReference type="GO" id="GO:0004715">
    <property type="term" value="F:non-membrane spanning protein tyrosine kinase activity"/>
    <property type="evidence" value="ECO:0007669"/>
    <property type="project" value="UniProtKB-EC"/>
</dbReference>
<evidence type="ECO:0000313" key="12">
    <source>
        <dbReference type="EMBL" id="TWT52653.1"/>
    </source>
</evidence>
<reference evidence="12 13" key="1">
    <citation type="submission" date="2019-02" db="EMBL/GenBank/DDBJ databases">
        <title>Deep-cultivation of Planctomycetes and their phenomic and genomic characterization uncovers novel biology.</title>
        <authorList>
            <person name="Wiegand S."/>
            <person name="Jogler M."/>
            <person name="Boedeker C."/>
            <person name="Pinto D."/>
            <person name="Vollmers J."/>
            <person name="Rivas-Marin E."/>
            <person name="Kohn T."/>
            <person name="Peeters S.H."/>
            <person name="Heuer A."/>
            <person name="Rast P."/>
            <person name="Oberbeckmann S."/>
            <person name="Bunk B."/>
            <person name="Jeske O."/>
            <person name="Meyerdierks A."/>
            <person name="Storesund J.E."/>
            <person name="Kallscheuer N."/>
            <person name="Luecker S."/>
            <person name="Lage O.M."/>
            <person name="Pohl T."/>
            <person name="Merkel B.J."/>
            <person name="Hornburger P."/>
            <person name="Mueller R.-W."/>
            <person name="Bruemmer F."/>
            <person name="Labrenz M."/>
            <person name="Spormann A.M."/>
            <person name="Op Den Camp H."/>
            <person name="Overmann J."/>
            <person name="Amann R."/>
            <person name="Jetten M.S.M."/>
            <person name="Mascher T."/>
            <person name="Medema M.H."/>
            <person name="Devos D.P."/>
            <person name="Kaster A.-K."/>
            <person name="Ovreas L."/>
            <person name="Rohde M."/>
            <person name="Galperin M.Y."/>
            <person name="Jogler C."/>
        </authorList>
    </citation>
    <scope>NUCLEOTIDE SEQUENCE [LARGE SCALE GENOMIC DNA]</scope>
    <source>
        <strain evidence="12 13">Pla22</strain>
    </source>
</reference>
<accession>A0A5C5WRI8</accession>
<evidence type="ECO:0000259" key="11">
    <source>
        <dbReference type="Pfam" id="PF13614"/>
    </source>
</evidence>
<keyword evidence="7" id="KW-0829">Tyrosine-protein kinase</keyword>
<dbReference type="RefSeq" id="WP_146512989.1">
    <property type="nucleotide sequence ID" value="NZ_SJPI01000001.1"/>
</dbReference>
<evidence type="ECO:0000256" key="2">
    <source>
        <dbReference type="ARBA" id="ARBA00011903"/>
    </source>
</evidence>
<dbReference type="PANTHER" id="PTHR32309">
    <property type="entry name" value="TYROSINE-PROTEIN KINASE"/>
    <property type="match status" value="1"/>
</dbReference>
<comment type="catalytic activity">
    <reaction evidence="8">
        <text>L-tyrosyl-[protein] + ATP = O-phospho-L-tyrosyl-[protein] + ADP + H(+)</text>
        <dbReference type="Rhea" id="RHEA:10596"/>
        <dbReference type="Rhea" id="RHEA-COMP:10136"/>
        <dbReference type="Rhea" id="RHEA-COMP:20101"/>
        <dbReference type="ChEBI" id="CHEBI:15378"/>
        <dbReference type="ChEBI" id="CHEBI:30616"/>
        <dbReference type="ChEBI" id="CHEBI:46858"/>
        <dbReference type="ChEBI" id="CHEBI:61978"/>
        <dbReference type="ChEBI" id="CHEBI:456216"/>
        <dbReference type="EC" id="2.7.10.2"/>
    </reaction>
</comment>
<organism evidence="12 13">
    <name type="scientific">Rubripirellula amarantea</name>
    <dbReference type="NCBI Taxonomy" id="2527999"/>
    <lineage>
        <taxon>Bacteria</taxon>
        <taxon>Pseudomonadati</taxon>
        <taxon>Planctomycetota</taxon>
        <taxon>Planctomycetia</taxon>
        <taxon>Pirellulales</taxon>
        <taxon>Pirellulaceae</taxon>
        <taxon>Rubripirellula</taxon>
    </lineage>
</organism>
<dbReference type="GO" id="GO:0005886">
    <property type="term" value="C:plasma membrane"/>
    <property type="evidence" value="ECO:0007669"/>
    <property type="project" value="TreeGrafter"/>
</dbReference>
<evidence type="ECO:0000256" key="10">
    <source>
        <dbReference type="SAM" id="MobiDB-lite"/>
    </source>
</evidence>
<keyword evidence="13" id="KW-1185">Reference proteome</keyword>
<evidence type="ECO:0000313" key="13">
    <source>
        <dbReference type="Proteomes" id="UP000316598"/>
    </source>
</evidence>
<dbReference type="InterPro" id="IPR005702">
    <property type="entry name" value="Wzc-like_C"/>
</dbReference>
<dbReference type="InterPro" id="IPR050445">
    <property type="entry name" value="Bact_polysacc_biosynth/exp"/>
</dbReference>
<dbReference type="PANTHER" id="PTHR32309:SF13">
    <property type="entry name" value="FERRIC ENTEROBACTIN TRANSPORT PROTEIN FEPE"/>
    <property type="match status" value="1"/>
</dbReference>
<dbReference type="Proteomes" id="UP000316598">
    <property type="component" value="Unassembled WGS sequence"/>
</dbReference>